<evidence type="ECO:0000256" key="1">
    <source>
        <dbReference type="SAM" id="SignalP"/>
    </source>
</evidence>
<evidence type="ECO:0000313" key="2">
    <source>
        <dbReference type="EMBL" id="RDH29252.1"/>
    </source>
</evidence>
<keyword evidence="1" id="KW-0732">Signal</keyword>
<protein>
    <submittedName>
        <fullName evidence="2">Uncharacterized protein</fullName>
    </submittedName>
</protein>
<dbReference type="GeneID" id="38142522"/>
<dbReference type="PANTHER" id="PTHR35204">
    <property type="entry name" value="YALI0A21131P"/>
    <property type="match status" value="1"/>
</dbReference>
<feature type="chain" id="PRO_5017615929" evidence="1">
    <location>
        <begin position="24"/>
        <end position="478"/>
    </location>
</feature>
<name>A0A3F3PR86_9EURO</name>
<dbReference type="RefSeq" id="XP_026622274.1">
    <property type="nucleotide sequence ID" value="XM_026774166.1"/>
</dbReference>
<dbReference type="AlphaFoldDB" id="A0A3F3PR86"/>
<evidence type="ECO:0000313" key="3">
    <source>
        <dbReference type="Proteomes" id="UP000253729"/>
    </source>
</evidence>
<feature type="signal peptide" evidence="1">
    <location>
        <begin position="1"/>
        <end position="23"/>
    </location>
</feature>
<gene>
    <name evidence="2" type="ORF">BDQ94DRAFT_182498</name>
</gene>
<dbReference type="EMBL" id="KZ852069">
    <property type="protein sequence ID" value="RDH29252.1"/>
    <property type="molecule type" value="Genomic_DNA"/>
</dbReference>
<dbReference type="InterPro" id="IPR038921">
    <property type="entry name" value="YOR389W-like"/>
</dbReference>
<dbReference type="PANTHER" id="PTHR35204:SF1">
    <property type="entry name" value="ENTEROTOXIN"/>
    <property type="match status" value="1"/>
</dbReference>
<organism evidence="2 3">
    <name type="scientific">Aspergillus welwitschiae</name>
    <dbReference type="NCBI Taxonomy" id="1341132"/>
    <lineage>
        <taxon>Eukaryota</taxon>
        <taxon>Fungi</taxon>
        <taxon>Dikarya</taxon>
        <taxon>Ascomycota</taxon>
        <taxon>Pezizomycotina</taxon>
        <taxon>Eurotiomycetes</taxon>
        <taxon>Eurotiomycetidae</taxon>
        <taxon>Eurotiales</taxon>
        <taxon>Aspergillaceae</taxon>
        <taxon>Aspergillus</taxon>
        <taxon>Aspergillus subgen. Circumdati</taxon>
    </lineage>
</organism>
<proteinExistence type="predicted"/>
<keyword evidence="3" id="KW-1185">Reference proteome</keyword>
<sequence length="478" mass="53414">MIMFHSFLLTCLTAFIMTTATTALAIGEPQPMHNANHIFNAIHSSMRQWGSSLHHNGMSFFLASVPKGVKLYHGDARSDPISRIGWMAFDPEHAMVFARPPSKLPSHGMDSESQQVMITPAETGWLHTYATTEDLRLVYIDGTSAGKSQIGTLDLQDRVLFEDKLEPGGVSQESARAQAICEIAQEEWNGRIDGVIRMAAGFEIILCNPEQNLETVNIARVTLPSRDPGKKSGKPSDLLRTVTSRYHGIGGDRVIVNYDAFVTAYDYGLDLFPGGSKHPRLAHLPASSLAPIRDDLTALVMTHDPTIRVINWQAVADMVVEKYGRILRGLVTAQHDDQAAHLEFVVEAAERILSPFVDRDNRDYYAEIDRCASQFIPVHAPKNSLGYRSVYTVSSRICSSLMAVMETKDYSTATNTLQELMHYLDWSVWKDCSGCQDDEFCAVPIWPQGSQEDYDHPRCQKFDSAFQGDNDYWGPVWH</sequence>
<accession>A0A3F3PR86</accession>
<dbReference type="STRING" id="1341132.A0A3F3PR86"/>
<dbReference type="Proteomes" id="UP000253729">
    <property type="component" value="Unassembled WGS sequence"/>
</dbReference>
<reference evidence="2 3" key="1">
    <citation type="submission" date="2018-07" db="EMBL/GenBank/DDBJ databases">
        <title>The genomes of Aspergillus section Nigri reveals drivers in fungal speciation.</title>
        <authorList>
            <consortium name="DOE Joint Genome Institute"/>
            <person name="Vesth T.C."/>
            <person name="Nybo J."/>
            <person name="Theobald S."/>
            <person name="Brandl J."/>
            <person name="Frisvad J.C."/>
            <person name="Nielsen K.F."/>
            <person name="Lyhne E.K."/>
            <person name="Kogle M.E."/>
            <person name="Kuo A."/>
            <person name="Riley R."/>
            <person name="Clum A."/>
            <person name="Nolan M."/>
            <person name="Lipzen A."/>
            <person name="Salamov A."/>
            <person name="Henrissat B."/>
            <person name="Wiebenga A."/>
            <person name="De vries R.P."/>
            <person name="Grigoriev I.V."/>
            <person name="Mortensen U.H."/>
            <person name="Andersen M.R."/>
            <person name="Baker S.E."/>
        </authorList>
    </citation>
    <scope>NUCLEOTIDE SEQUENCE [LARGE SCALE GENOMIC DNA]</scope>
    <source>
        <strain evidence="2 3">CBS 139.54b</strain>
    </source>
</reference>